<dbReference type="SUPFAM" id="SSF55961">
    <property type="entry name" value="Bet v1-like"/>
    <property type="match status" value="1"/>
</dbReference>
<dbReference type="InterPro" id="IPR013538">
    <property type="entry name" value="ASHA1/2-like_C"/>
</dbReference>
<reference evidence="3 4" key="1">
    <citation type="submission" date="2017-05" db="EMBL/GenBank/DDBJ databases">
        <title>The complete genome sequence of Deinococcus ficus isolated from the rhizosphere of the Ficus religiosa L. in Taiwan.</title>
        <authorList>
            <person name="Wu K.-M."/>
            <person name="Liao T.-L."/>
            <person name="Liu Y.-M."/>
            <person name="Young C.-C."/>
            <person name="Tsai S.-F."/>
        </authorList>
    </citation>
    <scope>NUCLEOTIDE SEQUENCE [LARGE SCALE GENOMIC DNA]</scope>
    <source>
        <strain evidence="3 4">CC-FR2-10</strain>
    </source>
</reference>
<feature type="domain" description="Activator of Hsp90 ATPase homologue 1/2-like C-terminal" evidence="2">
    <location>
        <begin position="14"/>
        <end position="138"/>
    </location>
</feature>
<dbReference type="KEGG" id="dfc:DFI_02675"/>
<evidence type="ECO:0000256" key="1">
    <source>
        <dbReference type="ARBA" id="ARBA00006817"/>
    </source>
</evidence>
<dbReference type="Proteomes" id="UP000259030">
    <property type="component" value="Chromosome"/>
</dbReference>
<name>A0A221STU6_9DEIO</name>
<evidence type="ECO:0000259" key="2">
    <source>
        <dbReference type="Pfam" id="PF08327"/>
    </source>
</evidence>
<dbReference type="EMBL" id="CP021081">
    <property type="protein sequence ID" value="ASN80057.1"/>
    <property type="molecule type" value="Genomic_DNA"/>
</dbReference>
<sequence>MPPEFTVSGIVSRPAPQVHEAIADPAQLSRYFTTGGAQGRLEAGATVTWAFGEFPGAFPVTVVEAVPGRRLVLRWGVPPEVGAGETTVTFELKEVAPGRTQVQITERGWPDTPAGRQASYGNCMGWSQFLSALKAHLEYGINLREGMYA</sequence>
<dbReference type="Gene3D" id="3.30.530.20">
    <property type="match status" value="1"/>
</dbReference>
<keyword evidence="4" id="KW-1185">Reference proteome</keyword>
<accession>A0A221STU6</accession>
<comment type="similarity">
    <text evidence="1">Belongs to the AHA1 family.</text>
</comment>
<gene>
    <name evidence="3" type="ORF">DFI_02675</name>
</gene>
<dbReference type="STRING" id="317577.GCA_000419625_00605"/>
<evidence type="ECO:0000313" key="3">
    <source>
        <dbReference type="EMBL" id="ASN80057.1"/>
    </source>
</evidence>
<dbReference type="RefSeq" id="WP_027463354.1">
    <property type="nucleotide sequence ID" value="NZ_CP021081.1"/>
</dbReference>
<protein>
    <submittedName>
        <fullName evidence="3">ATPase</fullName>
    </submittedName>
</protein>
<proteinExistence type="inferred from homology"/>
<evidence type="ECO:0000313" key="4">
    <source>
        <dbReference type="Proteomes" id="UP000259030"/>
    </source>
</evidence>
<dbReference type="AlphaFoldDB" id="A0A221STU6"/>
<dbReference type="Pfam" id="PF08327">
    <property type="entry name" value="AHSA1"/>
    <property type="match status" value="1"/>
</dbReference>
<dbReference type="InterPro" id="IPR023393">
    <property type="entry name" value="START-like_dom_sf"/>
</dbReference>
<organism evidence="3 4">
    <name type="scientific">Deinococcus ficus</name>
    <dbReference type="NCBI Taxonomy" id="317577"/>
    <lineage>
        <taxon>Bacteria</taxon>
        <taxon>Thermotogati</taxon>
        <taxon>Deinococcota</taxon>
        <taxon>Deinococci</taxon>
        <taxon>Deinococcales</taxon>
        <taxon>Deinococcaceae</taxon>
        <taxon>Deinococcus</taxon>
    </lineage>
</organism>